<dbReference type="AlphaFoldDB" id="A0A4D7AR98"/>
<dbReference type="Proteomes" id="UP000298642">
    <property type="component" value="Chromosome"/>
</dbReference>
<organism evidence="1 2">
    <name type="scientific">Dysosmobacter welbionis</name>
    <dbReference type="NCBI Taxonomy" id="2093857"/>
    <lineage>
        <taxon>Bacteria</taxon>
        <taxon>Bacillati</taxon>
        <taxon>Bacillota</taxon>
        <taxon>Clostridia</taxon>
        <taxon>Eubacteriales</taxon>
        <taxon>Oscillospiraceae</taxon>
        <taxon>Dysosmobacter</taxon>
    </lineage>
</organism>
<dbReference type="EMBL" id="CP034413">
    <property type="protein sequence ID" value="QCI60231.1"/>
    <property type="molecule type" value="Genomic_DNA"/>
</dbReference>
<accession>A0A4D7AR98</accession>
<evidence type="ECO:0000313" key="1">
    <source>
        <dbReference type="EMBL" id="QCI60231.1"/>
    </source>
</evidence>
<dbReference type="KEGG" id="obj:EIO64_14235"/>
<name>A0A4D7AR98_9FIRM</name>
<proteinExistence type="predicted"/>
<sequence length="149" mass="16867">MELRDGMFAVKLCELEHQYGLLRSRLELCQGADHEKIRHLLADVLDDYRENALLLEQSAEGCRSPAVAELAGVQRDYSKRMEELLRDRLPRLMHGEEDPQEERAEAAALFAEYAIDFAAQGVRSALLAALAAMDQQMNCEEQQGKEHPV</sequence>
<reference evidence="2" key="1">
    <citation type="submission" date="2018-12" db="EMBL/GenBank/DDBJ databases">
        <title>Dusodibacter welbiota gen. nov., sp. nov., isolated from human faeces and emended description of the Oscillibacter genus.</title>
        <authorList>
            <person name="Le Roy T."/>
            <person name="Van der Smissen P."/>
            <person name="Delzenne N."/>
            <person name="Muccioli G."/>
            <person name="Collet J.F."/>
            <person name="Cani P.D."/>
        </authorList>
    </citation>
    <scope>NUCLEOTIDE SEQUENCE [LARGE SCALE GENOMIC DNA]</scope>
    <source>
        <strain evidence="2">J115</strain>
    </source>
</reference>
<evidence type="ECO:0000313" key="2">
    <source>
        <dbReference type="Proteomes" id="UP000298642"/>
    </source>
</evidence>
<protein>
    <submittedName>
        <fullName evidence="1">Uncharacterized protein</fullName>
    </submittedName>
</protein>
<dbReference type="RefSeq" id="WP_136891535.1">
    <property type="nucleotide sequence ID" value="NZ_CAUWCU010000001.1"/>
</dbReference>
<keyword evidence="2" id="KW-1185">Reference proteome</keyword>
<gene>
    <name evidence="1" type="ORF">EIO64_14235</name>
</gene>